<dbReference type="InterPro" id="IPR050699">
    <property type="entry name" value="RNA-DNA_Helicase"/>
</dbReference>
<dbReference type="SUPFAM" id="SSF52540">
    <property type="entry name" value="P-loop containing nucleoside triphosphate hydrolases"/>
    <property type="match status" value="1"/>
</dbReference>
<dbReference type="CDD" id="cd18795">
    <property type="entry name" value="SF2_C_Ski2"/>
    <property type="match status" value="1"/>
</dbReference>
<evidence type="ECO:0000256" key="1">
    <source>
        <dbReference type="ARBA" id="ARBA00022741"/>
    </source>
</evidence>
<dbReference type="GO" id="GO:0055087">
    <property type="term" value="C:Ski complex"/>
    <property type="evidence" value="ECO:0007669"/>
    <property type="project" value="TreeGrafter"/>
</dbReference>
<keyword evidence="3" id="KW-0347">Helicase</keyword>
<organism evidence="6 7">
    <name type="scientific">Bifidobacterium animalis subsp. lactis</name>
    <name type="common">Bifidobacterium lactis</name>
    <dbReference type="NCBI Taxonomy" id="302911"/>
    <lineage>
        <taxon>Bacteria</taxon>
        <taxon>Bacillati</taxon>
        <taxon>Actinomycetota</taxon>
        <taxon>Actinomycetes</taxon>
        <taxon>Bifidobacteriales</taxon>
        <taxon>Bifidobacteriaceae</taxon>
        <taxon>Bifidobacterium</taxon>
    </lineage>
</organism>
<dbReference type="Proteomes" id="UP000293613">
    <property type="component" value="Unassembled WGS sequence"/>
</dbReference>
<accession>A0A8B3RIY7</accession>
<keyword evidence="2" id="KW-0378">Hydrolase</keyword>
<dbReference type="PROSITE" id="PS51194">
    <property type="entry name" value="HELICASE_CTER"/>
    <property type="match status" value="1"/>
</dbReference>
<evidence type="ECO:0000256" key="2">
    <source>
        <dbReference type="ARBA" id="ARBA00022801"/>
    </source>
</evidence>
<dbReference type="PANTHER" id="PTHR12131">
    <property type="entry name" value="ATP-DEPENDENT RNA AND DNA HELICASE"/>
    <property type="match status" value="1"/>
</dbReference>
<dbReference type="GO" id="GO:0005524">
    <property type="term" value="F:ATP binding"/>
    <property type="evidence" value="ECO:0007669"/>
    <property type="project" value="UniProtKB-KW"/>
</dbReference>
<dbReference type="SMART" id="SM01142">
    <property type="entry name" value="DSHCT"/>
    <property type="match status" value="1"/>
</dbReference>
<comment type="caution">
    <text evidence="6">The sequence shown here is derived from an EMBL/GenBank/DDBJ whole genome shotgun (WGS) entry which is preliminary data.</text>
</comment>
<evidence type="ECO:0000256" key="3">
    <source>
        <dbReference type="ARBA" id="ARBA00022806"/>
    </source>
</evidence>
<name>A0A8B3RIY7_BIFAN</name>
<protein>
    <submittedName>
        <fullName evidence="6">Type III restriction enzyme, res subunit</fullName>
    </submittedName>
</protein>
<evidence type="ECO:0000313" key="7">
    <source>
        <dbReference type="Proteomes" id="UP000293613"/>
    </source>
</evidence>
<dbReference type="GO" id="GO:0070478">
    <property type="term" value="P:nuclear-transcribed mRNA catabolic process, 3'-5' exonucleolytic nonsense-mediated decay"/>
    <property type="evidence" value="ECO:0007669"/>
    <property type="project" value="TreeGrafter"/>
</dbReference>
<dbReference type="PANTHER" id="PTHR12131:SF1">
    <property type="entry name" value="ATP-DEPENDENT RNA HELICASE SUPV3L1, MITOCHONDRIAL-RELATED"/>
    <property type="match status" value="1"/>
</dbReference>
<dbReference type="EMBL" id="RSCO01000021">
    <property type="protein sequence ID" value="RYM95237.1"/>
    <property type="molecule type" value="Genomic_DNA"/>
</dbReference>
<proteinExistence type="predicted"/>
<dbReference type="GO" id="GO:0004386">
    <property type="term" value="F:helicase activity"/>
    <property type="evidence" value="ECO:0007669"/>
    <property type="project" value="UniProtKB-KW"/>
</dbReference>
<sequence length="565" mass="64062">MRKPERYQPRRWAVVDELNFLGMLPAIYFVFSRNGCDEAVDQCLNAGLRLTTDEEALRIRKIVDEMIEGQLTREDLKTLHFPQFRYALEEGFAAHHAGMIALFKQIVERLFEEGLIKCVFATETLALGINMPARSVVVEKLEKYNGTGIVPLTPGEYTQLTGRAGRRGIDTIGNAIVVDHRDFKPETAVALSSKRVYPLHSSFKATFNMAVNLLNSSDYETARDTLDHSFAQWEANESAWDLEACIGKLRKAIAGYEEAMANDAGDMVELLRIRMKLSDLQKNERRRLKHEVFKSNEERSRAFRRLDAQIAQLKEQEANHPAKQSPDFKTLMKWGHRWVRETKELERLEYRYESRTSSVARQFDRICHSLEVLGYLETADENGHIDYRLTKYGQLLRRLYTERDLVLAQAITHGIFDDLNAPELAAVMSSLLYGPRRGEGGEPRRYPGGPRGRVMQAANALRDMDGQIIALCEANGLENYLQPLDFGIVDLMYNWAYGDSLSEVLEHSDMTGGDFVRTAKRIADVLQQIAVAEPYLGEGGAELAAVAHEAYERVNRGIVAYSGVD</sequence>
<dbReference type="InterPro" id="IPR012961">
    <property type="entry name" value="Ski2/MTR4_C"/>
</dbReference>
<dbReference type="Pfam" id="PF00271">
    <property type="entry name" value="Helicase_C"/>
    <property type="match status" value="1"/>
</dbReference>
<dbReference type="Gene3D" id="3.40.50.300">
    <property type="entry name" value="P-loop containing nucleotide triphosphate hydrolases"/>
    <property type="match status" value="1"/>
</dbReference>
<evidence type="ECO:0000259" key="5">
    <source>
        <dbReference type="PROSITE" id="PS51194"/>
    </source>
</evidence>
<evidence type="ECO:0000313" key="6">
    <source>
        <dbReference type="EMBL" id="RYM95237.1"/>
    </source>
</evidence>
<dbReference type="Pfam" id="PF08148">
    <property type="entry name" value="DSHCT"/>
    <property type="match status" value="1"/>
</dbReference>
<dbReference type="Gene3D" id="1.10.3380.30">
    <property type="match status" value="1"/>
</dbReference>
<dbReference type="InterPro" id="IPR001650">
    <property type="entry name" value="Helicase_C-like"/>
</dbReference>
<dbReference type="AlphaFoldDB" id="A0A8B3RIY7"/>
<dbReference type="SMART" id="SM00490">
    <property type="entry name" value="HELICc"/>
    <property type="match status" value="1"/>
</dbReference>
<feature type="domain" description="Helicase C-terminal" evidence="5">
    <location>
        <begin position="13"/>
        <end position="215"/>
    </location>
</feature>
<evidence type="ECO:0000256" key="4">
    <source>
        <dbReference type="ARBA" id="ARBA00022840"/>
    </source>
</evidence>
<reference evidence="6 7" key="1">
    <citation type="journal article" date="2019" name="Appl. Environ. Microbiol.">
        <title>Dissecting the evolutionary development of the Bifidobacterium animalis species through comparative genomics analyses.</title>
        <authorList>
            <person name="Lugli G.A."/>
            <person name="Mancino W."/>
            <person name="Milani C."/>
            <person name="Duranti S."/>
            <person name="Mancabelli L."/>
            <person name="Napoli S."/>
            <person name="Mangifesta M."/>
            <person name="Viappiani A."/>
            <person name="Anzalone R."/>
            <person name="Longhi G."/>
            <person name="van Sinderen D."/>
            <person name="Ventura M."/>
            <person name="Turroni F."/>
        </authorList>
    </citation>
    <scope>NUCLEOTIDE SEQUENCE [LARGE SCALE GENOMIC DNA]</scope>
    <source>
        <strain evidence="6 7">2011B</strain>
    </source>
</reference>
<gene>
    <name evidence="6" type="ORF">PG2011B_0844</name>
</gene>
<dbReference type="InterPro" id="IPR027417">
    <property type="entry name" value="P-loop_NTPase"/>
</dbReference>
<dbReference type="GO" id="GO:0016787">
    <property type="term" value="F:hydrolase activity"/>
    <property type="evidence" value="ECO:0007669"/>
    <property type="project" value="UniProtKB-KW"/>
</dbReference>
<keyword evidence="1" id="KW-0547">Nucleotide-binding</keyword>
<keyword evidence="4" id="KW-0067">ATP-binding</keyword>